<keyword evidence="1" id="KW-0472">Membrane</keyword>
<sequence length="294" mass="31098">MAAATQRAAQDATWLISRSTGRRGFWGLVGVLVFGWAGVAAIIGFVKAPHVDSGVLVMIALPFLVMAVVLALEGLGQGLVRVDEQGYRTILGRRRAWSDVLGVGTGQLEGQTVPVVAVRSSAGVPEQDSFAGFAESDAATLIDAFLARVDPAGFSSVALPESYWAAVEAEADRAASVVRAEGGREPLSRDRVEFGFPGLPSAIRLDYGTNDAGEGVELLVRESTELALVASGRRWLRQNRKRSADPATQVAALFGPHTTTAKPSKGAGFDRLVVRPEGGRPLAFNAEEPDRFDG</sequence>
<dbReference type="AlphaFoldDB" id="A0A4Q9KDF3"/>
<evidence type="ECO:0000313" key="2">
    <source>
        <dbReference type="EMBL" id="TBT84681.1"/>
    </source>
</evidence>
<name>A0A4Q9KDF3_9ACTN</name>
<dbReference type="RefSeq" id="WP_131168103.1">
    <property type="nucleotide sequence ID" value="NZ_SDMQ01000007.1"/>
</dbReference>
<proteinExistence type="predicted"/>
<evidence type="ECO:0000313" key="3">
    <source>
        <dbReference type="Proteomes" id="UP000292373"/>
    </source>
</evidence>
<keyword evidence="1" id="KW-0812">Transmembrane</keyword>
<feature type="transmembrane region" description="Helical" evidence="1">
    <location>
        <begin position="54"/>
        <end position="72"/>
    </location>
</feature>
<keyword evidence="1" id="KW-1133">Transmembrane helix</keyword>
<comment type="caution">
    <text evidence="2">The sequence shown here is derived from an EMBL/GenBank/DDBJ whole genome shotgun (WGS) entry which is preliminary data.</text>
</comment>
<protein>
    <submittedName>
        <fullName evidence="2">Uncharacterized protein</fullName>
    </submittedName>
</protein>
<dbReference type="OrthoDB" id="9835914at2"/>
<keyword evidence="3" id="KW-1185">Reference proteome</keyword>
<feature type="transmembrane region" description="Helical" evidence="1">
    <location>
        <begin position="25"/>
        <end position="48"/>
    </location>
</feature>
<evidence type="ECO:0000256" key="1">
    <source>
        <dbReference type="SAM" id="Phobius"/>
    </source>
</evidence>
<dbReference type="EMBL" id="SDMQ01000007">
    <property type="protein sequence ID" value="TBT84681.1"/>
    <property type="molecule type" value="Genomic_DNA"/>
</dbReference>
<gene>
    <name evidence="2" type="ORF">ET989_08450</name>
</gene>
<reference evidence="2 3" key="1">
    <citation type="submission" date="2019-01" db="EMBL/GenBank/DDBJ databases">
        <title>Lactibacter flavus gen. nov., sp. nov., a novel bacterium of the family Propionibacteriaceae isolated from raw milk and dairy products.</title>
        <authorList>
            <person name="Huptas C."/>
            <person name="Wenning M."/>
            <person name="Breitenwieser F."/>
            <person name="Doll E."/>
            <person name="Von Neubeck M."/>
            <person name="Busse H.-J."/>
            <person name="Scherer S."/>
        </authorList>
    </citation>
    <scope>NUCLEOTIDE SEQUENCE [LARGE SCALE GENOMIC DNA]</scope>
    <source>
        <strain evidence="2 3">KCTC 33808</strain>
    </source>
</reference>
<dbReference type="Proteomes" id="UP000292373">
    <property type="component" value="Unassembled WGS sequence"/>
</dbReference>
<organism evidence="2 3">
    <name type="scientific">Propioniciclava sinopodophylli</name>
    <dbReference type="NCBI Taxonomy" id="1837344"/>
    <lineage>
        <taxon>Bacteria</taxon>
        <taxon>Bacillati</taxon>
        <taxon>Actinomycetota</taxon>
        <taxon>Actinomycetes</taxon>
        <taxon>Propionibacteriales</taxon>
        <taxon>Propionibacteriaceae</taxon>
        <taxon>Propioniciclava</taxon>
    </lineage>
</organism>
<accession>A0A4Q9KDF3</accession>